<dbReference type="EMBL" id="JAGFBR010000008">
    <property type="protein sequence ID" value="KAH0463411.1"/>
    <property type="molecule type" value="Genomic_DNA"/>
</dbReference>
<organism evidence="1 2">
    <name type="scientific">Dendrobium chrysotoxum</name>
    <name type="common">Orchid</name>
    <dbReference type="NCBI Taxonomy" id="161865"/>
    <lineage>
        <taxon>Eukaryota</taxon>
        <taxon>Viridiplantae</taxon>
        <taxon>Streptophyta</taxon>
        <taxon>Embryophyta</taxon>
        <taxon>Tracheophyta</taxon>
        <taxon>Spermatophyta</taxon>
        <taxon>Magnoliopsida</taxon>
        <taxon>Liliopsida</taxon>
        <taxon>Asparagales</taxon>
        <taxon>Orchidaceae</taxon>
        <taxon>Epidendroideae</taxon>
        <taxon>Malaxideae</taxon>
        <taxon>Dendrobiinae</taxon>
        <taxon>Dendrobium</taxon>
    </lineage>
</organism>
<accession>A0AAV7H2R8</accession>
<keyword evidence="2" id="KW-1185">Reference proteome</keyword>
<reference evidence="1 2" key="1">
    <citation type="journal article" date="2021" name="Hortic Res">
        <title>Chromosome-scale assembly of the Dendrobium chrysotoxum genome enhances the understanding of orchid evolution.</title>
        <authorList>
            <person name="Zhang Y."/>
            <person name="Zhang G.Q."/>
            <person name="Zhang D."/>
            <person name="Liu X.D."/>
            <person name="Xu X.Y."/>
            <person name="Sun W.H."/>
            <person name="Yu X."/>
            <person name="Zhu X."/>
            <person name="Wang Z.W."/>
            <person name="Zhao X."/>
            <person name="Zhong W.Y."/>
            <person name="Chen H."/>
            <person name="Yin W.L."/>
            <person name="Huang T."/>
            <person name="Niu S.C."/>
            <person name="Liu Z.J."/>
        </authorList>
    </citation>
    <scope>NUCLEOTIDE SEQUENCE [LARGE SCALE GENOMIC DNA]</scope>
    <source>
        <strain evidence="1">Lindl</strain>
    </source>
</reference>
<evidence type="ECO:0000313" key="2">
    <source>
        <dbReference type="Proteomes" id="UP000775213"/>
    </source>
</evidence>
<proteinExistence type="predicted"/>
<sequence>MEGVAMSTSNIPPSSSPIKLHIPKDVLIHQCIEHHRADDLNDLEAEFTQSLNEWNKEFMMIKYLQGEYKQKYDHKIKEVKVLRRSYKSIAFKTIIQNHVQEAYDHIYDCIHKVFFRGFLKGVRLVQQKTRAKVKGLTPSQASNHFLIDSNCDQIESEVYKAFALEEDDEIVEIE</sequence>
<dbReference type="Proteomes" id="UP000775213">
    <property type="component" value="Unassembled WGS sequence"/>
</dbReference>
<comment type="caution">
    <text evidence="1">The sequence shown here is derived from an EMBL/GenBank/DDBJ whole genome shotgun (WGS) entry which is preliminary data.</text>
</comment>
<gene>
    <name evidence="1" type="ORF">IEQ34_007993</name>
</gene>
<dbReference type="AlphaFoldDB" id="A0AAV7H2R8"/>
<protein>
    <submittedName>
        <fullName evidence="1">Uncharacterized protein</fullName>
    </submittedName>
</protein>
<evidence type="ECO:0000313" key="1">
    <source>
        <dbReference type="EMBL" id="KAH0463411.1"/>
    </source>
</evidence>
<name>A0AAV7H2R8_DENCH</name>